<evidence type="ECO:0000256" key="5">
    <source>
        <dbReference type="SAM" id="MobiDB-lite"/>
    </source>
</evidence>
<dbReference type="PANTHER" id="PTHR34187:SF1">
    <property type="entry name" value="DUF202 DOMAIN-CONTAINING PROTEIN"/>
    <property type="match status" value="1"/>
</dbReference>
<feature type="transmembrane region" description="Helical" evidence="6">
    <location>
        <begin position="294"/>
        <end position="315"/>
    </location>
</feature>
<organism evidence="8 9">
    <name type="scientific">Blastomyces parvus</name>
    <dbReference type="NCBI Taxonomy" id="2060905"/>
    <lineage>
        <taxon>Eukaryota</taxon>
        <taxon>Fungi</taxon>
        <taxon>Dikarya</taxon>
        <taxon>Ascomycota</taxon>
        <taxon>Pezizomycotina</taxon>
        <taxon>Eurotiomycetes</taxon>
        <taxon>Eurotiomycetidae</taxon>
        <taxon>Onygenales</taxon>
        <taxon>Ajellomycetaceae</taxon>
        <taxon>Blastomyces</taxon>
    </lineage>
</organism>
<comment type="caution">
    <text evidence="8">The sequence shown here is derived from an EMBL/GenBank/DDBJ whole genome shotgun (WGS) entry which is preliminary data.</text>
</comment>
<evidence type="ECO:0000256" key="6">
    <source>
        <dbReference type="SAM" id="Phobius"/>
    </source>
</evidence>
<reference evidence="8 9" key="1">
    <citation type="submission" date="2017-10" db="EMBL/GenBank/DDBJ databases">
        <title>Comparative genomics in systemic dimorphic fungi from Ajellomycetaceae.</title>
        <authorList>
            <person name="Munoz J.F."/>
            <person name="Mcewen J.G."/>
            <person name="Clay O.K."/>
            <person name="Cuomo C.A."/>
        </authorList>
    </citation>
    <scope>NUCLEOTIDE SEQUENCE [LARGE SCALE GENOMIC DNA]</scope>
    <source>
        <strain evidence="8 9">UAMH130</strain>
    </source>
</reference>
<dbReference type="OrthoDB" id="199599at2759"/>
<dbReference type="Proteomes" id="UP000224080">
    <property type="component" value="Unassembled WGS sequence"/>
</dbReference>
<keyword evidence="4 6" id="KW-0472">Membrane</keyword>
<dbReference type="InterPro" id="IPR003807">
    <property type="entry name" value="DUF202"/>
</dbReference>
<feature type="transmembrane region" description="Helical" evidence="6">
    <location>
        <begin position="212"/>
        <end position="233"/>
    </location>
</feature>
<feature type="compositionally biased region" description="Low complexity" evidence="5">
    <location>
        <begin position="138"/>
        <end position="168"/>
    </location>
</feature>
<keyword evidence="2 6" id="KW-0812">Transmembrane</keyword>
<feature type="compositionally biased region" description="Polar residues" evidence="5">
    <location>
        <begin position="31"/>
        <end position="41"/>
    </location>
</feature>
<protein>
    <recommendedName>
        <fullName evidence="7">DUF202 domain-containing protein</fullName>
    </recommendedName>
</protein>
<feature type="compositionally biased region" description="Low complexity" evidence="5">
    <location>
        <begin position="82"/>
        <end position="97"/>
    </location>
</feature>
<accession>A0A2B7X943</accession>
<dbReference type="Pfam" id="PF02656">
    <property type="entry name" value="DUF202"/>
    <property type="match status" value="1"/>
</dbReference>
<evidence type="ECO:0000256" key="3">
    <source>
        <dbReference type="ARBA" id="ARBA00022989"/>
    </source>
</evidence>
<keyword evidence="9" id="KW-1185">Reference proteome</keyword>
<dbReference type="PANTHER" id="PTHR34187">
    <property type="entry name" value="FGR18P"/>
    <property type="match status" value="1"/>
</dbReference>
<evidence type="ECO:0000313" key="8">
    <source>
        <dbReference type="EMBL" id="PGH05419.1"/>
    </source>
</evidence>
<comment type="subcellular location">
    <subcellularLocation>
        <location evidence="1">Endomembrane system</location>
        <topology evidence="1">Multi-pass membrane protein</topology>
    </subcellularLocation>
</comment>
<evidence type="ECO:0000313" key="9">
    <source>
        <dbReference type="Proteomes" id="UP000224080"/>
    </source>
</evidence>
<feature type="domain" description="DUF202" evidence="7">
    <location>
        <begin position="203"/>
        <end position="278"/>
    </location>
</feature>
<dbReference type="EMBL" id="PDNC01000030">
    <property type="protein sequence ID" value="PGH05419.1"/>
    <property type="molecule type" value="Genomic_DNA"/>
</dbReference>
<feature type="transmembrane region" description="Helical" evidence="6">
    <location>
        <begin position="254"/>
        <end position="274"/>
    </location>
</feature>
<feature type="compositionally biased region" description="Low complexity" evidence="5">
    <location>
        <begin position="8"/>
        <end position="22"/>
    </location>
</feature>
<dbReference type="GO" id="GO:0012505">
    <property type="term" value="C:endomembrane system"/>
    <property type="evidence" value="ECO:0007669"/>
    <property type="project" value="UniProtKB-SubCell"/>
</dbReference>
<feature type="region of interest" description="Disordered" evidence="5">
    <location>
        <begin position="1"/>
        <end position="99"/>
    </location>
</feature>
<dbReference type="InterPro" id="IPR052053">
    <property type="entry name" value="IM_YidH-like"/>
</dbReference>
<name>A0A2B7X943_9EURO</name>
<evidence type="ECO:0000256" key="4">
    <source>
        <dbReference type="ARBA" id="ARBA00023136"/>
    </source>
</evidence>
<proteinExistence type="predicted"/>
<evidence type="ECO:0000256" key="1">
    <source>
        <dbReference type="ARBA" id="ARBA00004127"/>
    </source>
</evidence>
<evidence type="ECO:0000259" key="7">
    <source>
        <dbReference type="Pfam" id="PF02656"/>
    </source>
</evidence>
<dbReference type="STRING" id="2060905.A0A2B7X943"/>
<feature type="region of interest" description="Disordered" evidence="5">
    <location>
        <begin position="114"/>
        <end position="176"/>
    </location>
</feature>
<keyword evidence="3 6" id="KW-1133">Transmembrane helix</keyword>
<dbReference type="AlphaFoldDB" id="A0A2B7X943"/>
<sequence length="320" mass="34200">MASLQSLPGNNNPSDDGNNTTNIDIAPNHVPHNSISTSSATARKDEAALRSRLRPPSPINSTNSLHDVVKPNGPTDRDGRRTPTVPATTSTAAITTPIGNYDQSYQDATELVDLPPVPVSDHSDEDNRDNARSPDNLSRSSSISTISSGSVRMVVQRTRSSQQSSGAGDSVGGSGTNNKGILAGVKRFWHQHVSMTVPRNQNRDHFALERTYLAYIRTSLAFAFQGALIAQLFSLQNKQSQDSAFGFNAVGKPLACACHACAIIVAAVGSYRFWKQQNALARGKVRAGGWELNLAGVCAFGIITSTFVLVILIGARTKDE</sequence>
<gene>
    <name evidence="8" type="ORF">GX51_02943</name>
</gene>
<evidence type="ECO:0000256" key="2">
    <source>
        <dbReference type="ARBA" id="ARBA00022692"/>
    </source>
</evidence>